<feature type="domain" description="Glutamate-ammonia ligase adenylyltransferase repeated" evidence="7">
    <location>
        <begin position="645"/>
        <end position="756"/>
    </location>
</feature>
<feature type="domain" description="PII-uridylyltransferase/Glutamine-synthetase adenylyltransferase" evidence="8">
    <location>
        <begin position="954"/>
        <end position="1086"/>
    </location>
</feature>
<organism evidence="10 13">
    <name type="scientific">Mobiluncus mulieris</name>
    <dbReference type="NCBI Taxonomy" id="2052"/>
    <lineage>
        <taxon>Bacteria</taxon>
        <taxon>Bacillati</taxon>
        <taxon>Actinomycetota</taxon>
        <taxon>Actinomycetes</taxon>
        <taxon>Actinomycetales</taxon>
        <taxon>Actinomycetaceae</taxon>
        <taxon>Mobiluncus</taxon>
    </lineage>
</organism>
<evidence type="ECO:0000259" key="7">
    <source>
        <dbReference type="Pfam" id="PF03710"/>
    </source>
</evidence>
<dbReference type="InterPro" id="IPR013546">
    <property type="entry name" value="PII_UdlTrfase/GS_AdlTrfase"/>
</dbReference>
<keyword evidence="4" id="KW-0067">ATP-binding</keyword>
<evidence type="ECO:0000256" key="5">
    <source>
        <dbReference type="ARBA" id="ARBA00022842"/>
    </source>
</evidence>
<evidence type="ECO:0000313" key="11">
    <source>
        <dbReference type="EMBL" id="STO17544.1"/>
    </source>
</evidence>
<proteinExistence type="predicted"/>
<evidence type="ECO:0000256" key="4">
    <source>
        <dbReference type="ARBA" id="ARBA00022840"/>
    </source>
</evidence>
<dbReference type="GO" id="GO:0005524">
    <property type="term" value="F:ATP binding"/>
    <property type="evidence" value="ECO:0007669"/>
    <property type="project" value="UniProtKB-KW"/>
</dbReference>
<dbReference type="GeneID" id="61167813"/>
<dbReference type="PANTHER" id="PTHR30621:SF0">
    <property type="entry name" value="BIFUNCTIONAL GLUTAMINE SYNTHETASE ADENYLYLTRANSFERASE_ADENYLYL-REMOVING ENZYME"/>
    <property type="match status" value="1"/>
</dbReference>
<keyword evidence="6" id="KW-0511">Multifunctional enzyme</keyword>
<dbReference type="Proteomes" id="UP001209486">
    <property type="component" value="Unassembled WGS sequence"/>
</dbReference>
<dbReference type="RefSeq" id="WP_004014901.1">
    <property type="nucleotide sequence ID" value="NZ_CAMUNX010000003.1"/>
</dbReference>
<dbReference type="EMBL" id="UGGQ01000006">
    <property type="protein sequence ID" value="STO17544.1"/>
    <property type="molecule type" value="Genomic_DNA"/>
</dbReference>
<dbReference type="SUPFAM" id="SSF81593">
    <property type="entry name" value="Nucleotidyltransferase substrate binding subunit/domain"/>
    <property type="match status" value="2"/>
</dbReference>
<dbReference type="Proteomes" id="UP000255284">
    <property type="component" value="Unassembled WGS sequence"/>
</dbReference>
<reference evidence="9 14" key="2">
    <citation type="submission" date="2019-08" db="EMBL/GenBank/DDBJ databases">
        <title>Comparison of rpoB and gyrB Sequences from Mobiluncus Species and Development of a Multiplex PCR Method for Clinical Detection of Mobiluncus curtisii and Mobiluncus mulieris.</title>
        <authorList>
            <person name="Yang L."/>
            <person name="Shen Y."/>
            <person name="Xu G."/>
            <person name="Shu L.-B."/>
            <person name="Hu J."/>
            <person name="Zhang R."/>
            <person name="Wang Y."/>
            <person name="Zhou H.-W."/>
            <person name="Zhang X."/>
        </authorList>
    </citation>
    <scope>NUCLEOTIDE SEQUENCE [LARGE SCALE GENOMIC DNA]</scope>
    <source>
        <strain evidence="9 14">M26</strain>
    </source>
</reference>
<dbReference type="InterPro" id="IPR005190">
    <property type="entry name" value="GlnE_rpt_dom"/>
</dbReference>
<keyword evidence="5" id="KW-0460">Magnesium</keyword>
<dbReference type="GO" id="GO:0008882">
    <property type="term" value="F:[glutamate-ammonia-ligase] adenylyltransferase activity"/>
    <property type="evidence" value="ECO:0007669"/>
    <property type="project" value="UniProtKB-EC"/>
</dbReference>
<dbReference type="EC" id="2.7.7.42" evidence="10 11"/>
<dbReference type="PANTHER" id="PTHR30621">
    <property type="entry name" value="GLUTAMINE SYNTHETASE ADENYLYLTRANSFERASE"/>
    <property type="match status" value="1"/>
</dbReference>
<accession>A0A2J9KQP9</accession>
<dbReference type="Pfam" id="PF03710">
    <property type="entry name" value="GlnE"/>
    <property type="match status" value="3"/>
</dbReference>
<evidence type="ECO:0000256" key="3">
    <source>
        <dbReference type="ARBA" id="ARBA00022741"/>
    </source>
</evidence>
<dbReference type="GO" id="GO:0000820">
    <property type="term" value="P:regulation of glutamine family amino acid metabolic process"/>
    <property type="evidence" value="ECO:0007669"/>
    <property type="project" value="TreeGrafter"/>
</dbReference>
<keyword evidence="2 10" id="KW-0548">Nucleotidyltransferase</keyword>
<reference evidence="10 13" key="3">
    <citation type="submission" date="2020-04" db="EMBL/GenBank/DDBJ databases">
        <title>Antimicrobial susceptibility and clonality of vaginal-derived multi-drug resistant Mobiluncus isolates in China.</title>
        <authorList>
            <person name="Zhang X."/>
        </authorList>
    </citation>
    <scope>NUCLEOTIDE SEQUENCE [LARGE SCALE GENOMIC DNA]</scope>
    <source>
        <strain evidence="10 13">7</strain>
    </source>
</reference>
<evidence type="ECO:0000256" key="1">
    <source>
        <dbReference type="ARBA" id="ARBA00022679"/>
    </source>
</evidence>
<evidence type="ECO:0000256" key="2">
    <source>
        <dbReference type="ARBA" id="ARBA00022695"/>
    </source>
</evidence>
<evidence type="ECO:0000313" key="13">
    <source>
        <dbReference type="Proteomes" id="UP000582487"/>
    </source>
</evidence>
<evidence type="ECO:0000313" key="14">
    <source>
        <dbReference type="Proteomes" id="UP001209486"/>
    </source>
</evidence>
<keyword evidence="1 10" id="KW-0808">Transferase</keyword>
<evidence type="ECO:0000313" key="12">
    <source>
        <dbReference type="Proteomes" id="UP000255284"/>
    </source>
</evidence>
<evidence type="ECO:0000313" key="10">
    <source>
        <dbReference type="EMBL" id="NMW92124.1"/>
    </source>
</evidence>
<feature type="domain" description="Glutamate-ammonia ligase adenylyltransferase repeated" evidence="7">
    <location>
        <begin position="788"/>
        <end position="909"/>
    </location>
</feature>
<dbReference type="Pfam" id="PF08335">
    <property type="entry name" value="GlnD_UR_UTase"/>
    <property type="match status" value="2"/>
</dbReference>
<dbReference type="EMBL" id="JABCUV010000001">
    <property type="protein sequence ID" value="NMW92124.1"/>
    <property type="molecule type" value="Genomic_DNA"/>
</dbReference>
<evidence type="ECO:0000313" key="9">
    <source>
        <dbReference type="EMBL" id="MCU9968278.1"/>
    </source>
</evidence>
<evidence type="ECO:0000259" key="8">
    <source>
        <dbReference type="Pfam" id="PF08335"/>
    </source>
</evidence>
<sequence>MAREYSLTTALLTAGIREVSRGKTLLEDLVARCPELDIPVLVESLGRVADPDLALLNLARVLEGTSGTSGGSGAADASATVGASVASGLPVAGDTVSRGAISDSRRKGTVESVEFRGIGTRALRLLGYSEFFGTYLAAHPGVIATLEDEPQPETFSHRLLEAVAARNLGDAENPCWVAGETADVLALRRAYYANLAQIAAADLARDNLASAKTQFEPTATAISALVDAALEATLALVRRDLDPHGEVAFTVIAMGKAGARELNYISDVDVIYVAEPRVFGGESGNGEGQPSSLATHQVLSRATDMAVALGSLCSATLEEPALWVLDTALRPEGKDGALVRGVESHREYYERWAKAWEFQALLKARPAAGDRALGVAYLAAIQPFVWQAVEHEGFVEETRAMRRRVEKLLDPKKAGREIKLGVGGLRDVEFTVQLLQLVHGRVDESLRVAATLEALRVLVSGGYIGRDQGEELANHYRFLRVLEHRAQLGRMRRTHLFPTGMELRRVAHSLDPERFVAELALKTEWETVRARVRTLHEEIYYRPLLPALAKLSAGEASLDREAAASRLKAIGYRDPLRALGHIEALTQGVTRRAAIQRQLLPVLLGWFADGVNPDDGLLAFRQVSEALGDTHWYLRLLRDSGTAAKRLTTLLSSSPLVAGLLPENPEAVAWLDDDVELALRSREELETEILASFERQADPGLCAQRLRDIRGRELLRCAIVDVLGGIDPLRVSLRLGAVGEAVLAGALDLALRRLGTGAGAVPASGAVSSGGDPGVHEVPVQGLATCGKYAQYLIVAMGRFGGGESGYPTDADVVFYYQPHDSNPEAVPAAAMEAQQIVAMIREILGGVELGSWVVDTDLRPEGKAGPAAKDLDTLGDYMARWAEIWERQALLRANPIVGSAELKIRFQEIINPFRYEQPPDEKEIKSIRRLKARMESERLGTQTFGVTRSRSVGSLASRQVKLGPGGLSDVEWVVQLLQLCFAKDHPTLRTTSTRQGLQAACAAGIVAPPDAQILDEAWLLASKIRAANVLGSGRTSGKKLDVVATDRLLVTTAALLGYPEGFQQDLLEDWMRTARLARAVVEKVFYE</sequence>
<dbReference type="CDD" id="cd05401">
    <property type="entry name" value="NT_GlnE_GlnD_like"/>
    <property type="match status" value="2"/>
</dbReference>
<comment type="caution">
    <text evidence="10">The sequence shown here is derived from an EMBL/GenBank/DDBJ whole genome shotgun (WGS) entry which is preliminary data.</text>
</comment>
<dbReference type="EMBL" id="VSZY01000002">
    <property type="protein sequence ID" value="MCU9968278.1"/>
    <property type="molecule type" value="Genomic_DNA"/>
</dbReference>
<name>A0A2J9KQP9_9ACTO</name>
<keyword evidence="11" id="KW-0436">Ligase</keyword>
<dbReference type="EC" id="2.7.7.89" evidence="10"/>
<protein>
    <submittedName>
        <fullName evidence="10">Bifunctional [glutamine synthetase] adenylyltransferase/[glutamine synthetase]-adenylyl-L-tyrosine phosphorylase</fullName>
        <ecNumber evidence="10 11">2.7.7.42</ecNumber>
        <ecNumber evidence="10">2.7.7.89</ecNumber>
    </submittedName>
    <submittedName>
        <fullName evidence="11">Glutamate-ammonia-ligase adenylyltransferase</fullName>
    </submittedName>
</protein>
<feature type="domain" description="Glutamate-ammonia ligase adenylyltransferase repeated" evidence="7">
    <location>
        <begin position="122"/>
        <end position="378"/>
    </location>
</feature>
<dbReference type="SUPFAM" id="SSF81301">
    <property type="entry name" value="Nucleotidyltransferase"/>
    <property type="match status" value="2"/>
</dbReference>
<dbReference type="GO" id="GO:0016874">
    <property type="term" value="F:ligase activity"/>
    <property type="evidence" value="ECO:0007669"/>
    <property type="project" value="UniProtKB-KW"/>
</dbReference>
<dbReference type="AlphaFoldDB" id="A0A2J9KQP9"/>
<dbReference type="Gene3D" id="1.20.120.330">
    <property type="entry name" value="Nucleotidyltransferases domain 2"/>
    <property type="match status" value="2"/>
</dbReference>
<feature type="domain" description="PII-uridylyltransferase/Glutamine-synthetase adenylyltransferase" evidence="8">
    <location>
        <begin position="401"/>
        <end position="539"/>
    </location>
</feature>
<dbReference type="InterPro" id="IPR043519">
    <property type="entry name" value="NT_sf"/>
</dbReference>
<evidence type="ECO:0000256" key="6">
    <source>
        <dbReference type="ARBA" id="ARBA00023268"/>
    </source>
</evidence>
<dbReference type="Gene3D" id="3.30.460.10">
    <property type="entry name" value="Beta Polymerase, domain 2"/>
    <property type="match status" value="2"/>
</dbReference>
<reference evidence="11 12" key="1">
    <citation type="submission" date="2018-06" db="EMBL/GenBank/DDBJ databases">
        <authorList>
            <consortium name="Pathogen Informatics"/>
            <person name="Doyle S."/>
        </authorList>
    </citation>
    <scope>NUCLEOTIDE SEQUENCE [LARGE SCALE GENOMIC DNA]</scope>
    <source>
        <strain evidence="11 12">NCTC11819</strain>
    </source>
</reference>
<dbReference type="GO" id="GO:0047388">
    <property type="term" value="F:[glutamine synthetase]-adenylyl-L-tyrosine phosphorylase activity"/>
    <property type="evidence" value="ECO:0007669"/>
    <property type="project" value="UniProtKB-EC"/>
</dbReference>
<dbReference type="GO" id="GO:0005829">
    <property type="term" value="C:cytosol"/>
    <property type="evidence" value="ECO:0007669"/>
    <property type="project" value="TreeGrafter"/>
</dbReference>
<dbReference type="Proteomes" id="UP000582487">
    <property type="component" value="Unassembled WGS sequence"/>
</dbReference>
<dbReference type="InterPro" id="IPR023057">
    <property type="entry name" value="GlnE"/>
</dbReference>
<gene>
    <name evidence="11" type="primary">glnE</name>
    <name evidence="9" type="ORF">FYZ43_02350</name>
    <name evidence="10" type="ORF">HHJ74_00090</name>
    <name evidence="11" type="ORF">NCTC11819_02138</name>
</gene>
<dbReference type="NCBIfam" id="NF010707">
    <property type="entry name" value="PRK14109.1"/>
    <property type="match status" value="1"/>
</dbReference>
<keyword evidence="3" id="KW-0547">Nucleotide-binding</keyword>